<dbReference type="PANTHER" id="PTHR20275:SF0">
    <property type="entry name" value="NAD KINASE"/>
    <property type="match status" value="1"/>
</dbReference>
<dbReference type="InterPro" id="IPR017437">
    <property type="entry name" value="ATP-NAD_kinase_PpnK-typ_C"/>
</dbReference>
<proteinExistence type="inferred from homology"/>
<accession>X1PNS1</accession>
<evidence type="ECO:0000256" key="4">
    <source>
        <dbReference type="ARBA" id="ARBA00023027"/>
    </source>
</evidence>
<dbReference type="Gene3D" id="3.40.50.10330">
    <property type="entry name" value="Probable inorganic polyphosphate/atp-NAD kinase, domain 1"/>
    <property type="match status" value="1"/>
</dbReference>
<dbReference type="InterPro" id="IPR017438">
    <property type="entry name" value="ATP-NAD_kinase_N"/>
</dbReference>
<name>X1PNS1_9ZZZZ</name>
<dbReference type="EMBL" id="BARV01035494">
    <property type="protein sequence ID" value="GAI57463.1"/>
    <property type="molecule type" value="Genomic_DNA"/>
</dbReference>
<dbReference type="AlphaFoldDB" id="X1PNS1"/>
<gene>
    <name evidence="5" type="ORF">S06H3_55381</name>
</gene>
<dbReference type="SUPFAM" id="SSF111331">
    <property type="entry name" value="NAD kinase/diacylglycerol kinase-like"/>
    <property type="match status" value="1"/>
</dbReference>
<evidence type="ECO:0000256" key="3">
    <source>
        <dbReference type="ARBA" id="ARBA00022857"/>
    </source>
</evidence>
<evidence type="ECO:0000256" key="2">
    <source>
        <dbReference type="ARBA" id="ARBA00022777"/>
    </source>
</evidence>
<organism evidence="5">
    <name type="scientific">marine sediment metagenome</name>
    <dbReference type="NCBI Taxonomy" id="412755"/>
    <lineage>
        <taxon>unclassified sequences</taxon>
        <taxon>metagenomes</taxon>
        <taxon>ecological metagenomes</taxon>
    </lineage>
</organism>
<dbReference type="Pfam" id="PF01513">
    <property type="entry name" value="NAD_kinase"/>
    <property type="match status" value="1"/>
</dbReference>
<sequence>NETAFSLAQKLAEFLEARGVSVWLCSAWKGDEVREQVPGSDLILTTGGDGTILRAVQAVAPQPIPITGVNLGKLGFMTELSADEALDRLPALLAGEGWIDERALLEAELTATDEEPEVAQKFYVLNDAVVARREIARMIYVKASVDGEPLTTYRADGVMVATATGSTGYSLAAGGPVLHPQADEFLLVPILPHLSLNYNLVLPPAAVVKLEINAGHRATLSIDGHISLPLPSGAS</sequence>
<comment type="caution">
    <text evidence="5">The sequence shown here is derived from an EMBL/GenBank/DDBJ whole genome shotgun (WGS) entry which is preliminary data.</text>
</comment>
<feature type="non-terminal residue" evidence="5">
    <location>
        <position position="235"/>
    </location>
</feature>
<evidence type="ECO:0000256" key="1">
    <source>
        <dbReference type="ARBA" id="ARBA00022679"/>
    </source>
</evidence>
<evidence type="ECO:0000313" key="5">
    <source>
        <dbReference type="EMBL" id="GAI57463.1"/>
    </source>
</evidence>
<dbReference type="InterPro" id="IPR002504">
    <property type="entry name" value="NADK"/>
</dbReference>
<dbReference type="InterPro" id="IPR016064">
    <property type="entry name" value="NAD/diacylglycerol_kinase_sf"/>
</dbReference>
<reference evidence="5" key="1">
    <citation type="journal article" date="2014" name="Front. Microbiol.">
        <title>High frequency of phylogenetically diverse reductive dehalogenase-homologous genes in deep subseafloor sedimentary metagenomes.</title>
        <authorList>
            <person name="Kawai M."/>
            <person name="Futagami T."/>
            <person name="Toyoda A."/>
            <person name="Takaki Y."/>
            <person name="Nishi S."/>
            <person name="Hori S."/>
            <person name="Arai W."/>
            <person name="Tsubouchi T."/>
            <person name="Morono Y."/>
            <person name="Uchiyama I."/>
            <person name="Ito T."/>
            <person name="Fujiyama A."/>
            <person name="Inagaki F."/>
            <person name="Takami H."/>
        </authorList>
    </citation>
    <scope>NUCLEOTIDE SEQUENCE</scope>
    <source>
        <strain evidence="5">Expedition CK06-06</strain>
    </source>
</reference>
<keyword evidence="1" id="KW-0808">Transferase</keyword>
<dbReference type="Pfam" id="PF20143">
    <property type="entry name" value="NAD_kinase_C"/>
    <property type="match status" value="1"/>
</dbReference>
<protein>
    <recommendedName>
        <fullName evidence="6">NAD(+) kinase</fullName>
    </recommendedName>
</protein>
<dbReference type="PANTHER" id="PTHR20275">
    <property type="entry name" value="NAD KINASE"/>
    <property type="match status" value="1"/>
</dbReference>
<dbReference type="GO" id="GO:0006741">
    <property type="term" value="P:NADP+ biosynthetic process"/>
    <property type="evidence" value="ECO:0007669"/>
    <property type="project" value="InterPro"/>
</dbReference>
<dbReference type="GO" id="GO:0003951">
    <property type="term" value="F:NAD+ kinase activity"/>
    <property type="evidence" value="ECO:0007669"/>
    <property type="project" value="InterPro"/>
</dbReference>
<keyword evidence="2" id="KW-0418">Kinase</keyword>
<dbReference type="HAMAP" id="MF_00361">
    <property type="entry name" value="NAD_kinase"/>
    <property type="match status" value="1"/>
</dbReference>
<feature type="non-terminal residue" evidence="5">
    <location>
        <position position="1"/>
    </location>
</feature>
<keyword evidence="4" id="KW-0520">NAD</keyword>
<dbReference type="Gene3D" id="2.60.200.30">
    <property type="entry name" value="Probable inorganic polyphosphate/atp-NAD kinase, domain 2"/>
    <property type="match status" value="1"/>
</dbReference>
<evidence type="ECO:0008006" key="6">
    <source>
        <dbReference type="Google" id="ProtNLM"/>
    </source>
</evidence>
<keyword evidence="3" id="KW-0521">NADP</keyword>
<dbReference type="GO" id="GO:0019674">
    <property type="term" value="P:NAD+ metabolic process"/>
    <property type="evidence" value="ECO:0007669"/>
    <property type="project" value="InterPro"/>
</dbReference>